<dbReference type="SUPFAM" id="SSF52833">
    <property type="entry name" value="Thioredoxin-like"/>
    <property type="match status" value="1"/>
</dbReference>
<dbReference type="PANTHER" id="PTHR45694">
    <property type="entry name" value="GLUTAREDOXIN 2"/>
    <property type="match status" value="1"/>
</dbReference>
<dbReference type="GO" id="GO:0034599">
    <property type="term" value="P:cellular response to oxidative stress"/>
    <property type="evidence" value="ECO:0007669"/>
    <property type="project" value="TreeGrafter"/>
</dbReference>
<organism evidence="2 3">
    <name type="scientific">Stephania cephalantha</name>
    <dbReference type="NCBI Taxonomy" id="152367"/>
    <lineage>
        <taxon>Eukaryota</taxon>
        <taxon>Viridiplantae</taxon>
        <taxon>Streptophyta</taxon>
        <taxon>Embryophyta</taxon>
        <taxon>Tracheophyta</taxon>
        <taxon>Spermatophyta</taxon>
        <taxon>Magnoliopsida</taxon>
        <taxon>Ranunculales</taxon>
        <taxon>Menispermaceae</taxon>
        <taxon>Menispermoideae</taxon>
        <taxon>Cissampelideae</taxon>
        <taxon>Stephania</taxon>
    </lineage>
</organism>
<dbReference type="AlphaFoldDB" id="A0AAP0IQU8"/>
<dbReference type="Gene3D" id="3.40.30.10">
    <property type="entry name" value="Glutaredoxin"/>
    <property type="match status" value="1"/>
</dbReference>
<sequence>MALLKAKEIVSSTPVVVFSKTYCSYCKRVKQLLSEVGAVYKVIELDQQDLPISLRPNSCMLINSEDGDETQAALEEWTGQRTMPNVFIDGKQIGGCDVLMVKHQAGTLVPLLTDAGALANSTSAQL</sequence>
<dbReference type="EMBL" id="JBBNAG010000007">
    <property type="protein sequence ID" value="KAK9119750.1"/>
    <property type="molecule type" value="Genomic_DNA"/>
</dbReference>
<dbReference type="GO" id="GO:0005737">
    <property type="term" value="C:cytoplasm"/>
    <property type="evidence" value="ECO:0007669"/>
    <property type="project" value="TreeGrafter"/>
</dbReference>
<dbReference type="InterPro" id="IPR036249">
    <property type="entry name" value="Thioredoxin-like_sf"/>
</dbReference>
<evidence type="ECO:0000259" key="1">
    <source>
        <dbReference type="Pfam" id="PF00462"/>
    </source>
</evidence>
<keyword evidence="3" id="KW-1185">Reference proteome</keyword>
<dbReference type="Pfam" id="PF00462">
    <property type="entry name" value="Glutaredoxin"/>
    <property type="match status" value="1"/>
</dbReference>
<dbReference type="CDD" id="cd03419">
    <property type="entry name" value="GRX_GRXh_1_2_like"/>
    <property type="match status" value="1"/>
</dbReference>
<dbReference type="Proteomes" id="UP001419268">
    <property type="component" value="Unassembled WGS sequence"/>
</dbReference>
<proteinExistence type="predicted"/>
<dbReference type="PANTHER" id="PTHR45694:SF13">
    <property type="entry name" value="GLUTAREDOXIN-C1"/>
    <property type="match status" value="1"/>
</dbReference>
<dbReference type="GO" id="GO:0015038">
    <property type="term" value="F:glutathione disulfide oxidoreductase activity"/>
    <property type="evidence" value="ECO:0007669"/>
    <property type="project" value="TreeGrafter"/>
</dbReference>
<feature type="domain" description="Glutaredoxin" evidence="1">
    <location>
        <begin position="15"/>
        <end position="93"/>
    </location>
</feature>
<accession>A0AAP0IQU8</accession>
<name>A0AAP0IQU8_9MAGN</name>
<reference evidence="2 3" key="1">
    <citation type="submission" date="2024-01" db="EMBL/GenBank/DDBJ databases">
        <title>Genome assemblies of Stephania.</title>
        <authorList>
            <person name="Yang L."/>
        </authorList>
    </citation>
    <scope>NUCLEOTIDE SEQUENCE [LARGE SCALE GENOMIC DNA]</scope>
    <source>
        <strain evidence="2">JXDWG</strain>
        <tissue evidence="2">Leaf</tissue>
    </source>
</reference>
<gene>
    <name evidence="2" type="ORF">Scep_017843</name>
</gene>
<dbReference type="PROSITE" id="PS51354">
    <property type="entry name" value="GLUTAREDOXIN_2"/>
    <property type="match status" value="1"/>
</dbReference>
<evidence type="ECO:0000313" key="3">
    <source>
        <dbReference type="Proteomes" id="UP001419268"/>
    </source>
</evidence>
<comment type="caution">
    <text evidence="2">The sequence shown here is derived from an EMBL/GenBank/DDBJ whole genome shotgun (WGS) entry which is preliminary data.</text>
</comment>
<protein>
    <recommendedName>
        <fullName evidence="1">Glutaredoxin domain-containing protein</fullName>
    </recommendedName>
</protein>
<dbReference type="InterPro" id="IPR002109">
    <property type="entry name" value="Glutaredoxin"/>
</dbReference>
<evidence type="ECO:0000313" key="2">
    <source>
        <dbReference type="EMBL" id="KAK9119750.1"/>
    </source>
</evidence>